<dbReference type="Proteomes" id="UP000317043">
    <property type="component" value="Unassembled WGS sequence"/>
</dbReference>
<feature type="domain" description="RNHCP" evidence="1">
    <location>
        <begin position="8"/>
        <end position="87"/>
    </location>
</feature>
<evidence type="ECO:0000313" key="3">
    <source>
        <dbReference type="Proteomes" id="UP000317043"/>
    </source>
</evidence>
<organism evidence="2 3">
    <name type="scientific">Stackebrandtia endophytica</name>
    <dbReference type="NCBI Taxonomy" id="1496996"/>
    <lineage>
        <taxon>Bacteria</taxon>
        <taxon>Bacillati</taxon>
        <taxon>Actinomycetota</taxon>
        <taxon>Actinomycetes</taxon>
        <taxon>Glycomycetales</taxon>
        <taxon>Glycomycetaceae</taxon>
        <taxon>Stackebrandtia</taxon>
    </lineage>
</organism>
<dbReference type="InParanoid" id="A0A543B208"/>
<dbReference type="EMBL" id="VFOW01000001">
    <property type="protein sequence ID" value="TQL78760.1"/>
    <property type="molecule type" value="Genomic_DNA"/>
</dbReference>
<keyword evidence="3" id="KW-1185">Reference proteome</keyword>
<evidence type="ECO:0000313" key="2">
    <source>
        <dbReference type="EMBL" id="TQL78760.1"/>
    </source>
</evidence>
<dbReference type="AlphaFoldDB" id="A0A543B208"/>
<dbReference type="Pfam" id="PF12647">
    <property type="entry name" value="RNHCP"/>
    <property type="match status" value="1"/>
</dbReference>
<sequence>MSRRNENTGFRCLNCDARVVALTNGGYRNHCPFCLRSRHVDIRPGDRAADCGGLMDPVGWRHKTGKDWQIEFECRDCGTRSVNRVARGMTQPDDLLLLTHL</sequence>
<reference evidence="2 3" key="1">
    <citation type="submission" date="2019-06" db="EMBL/GenBank/DDBJ databases">
        <title>Sequencing the genomes of 1000 actinobacteria strains.</title>
        <authorList>
            <person name="Klenk H.-P."/>
        </authorList>
    </citation>
    <scope>NUCLEOTIDE SEQUENCE [LARGE SCALE GENOMIC DNA]</scope>
    <source>
        <strain evidence="2 3">DSM 45928</strain>
    </source>
</reference>
<accession>A0A543B208</accession>
<name>A0A543B208_9ACTN</name>
<dbReference type="OrthoDB" id="9809485at2"/>
<comment type="caution">
    <text evidence="2">The sequence shown here is derived from an EMBL/GenBank/DDBJ whole genome shotgun (WGS) entry which is preliminary data.</text>
</comment>
<evidence type="ECO:0000259" key="1">
    <source>
        <dbReference type="Pfam" id="PF12647"/>
    </source>
</evidence>
<dbReference type="RefSeq" id="WP_142043554.1">
    <property type="nucleotide sequence ID" value="NZ_JBHTGS010000003.1"/>
</dbReference>
<dbReference type="InterPro" id="IPR024439">
    <property type="entry name" value="RNHCP"/>
</dbReference>
<proteinExistence type="predicted"/>
<protein>
    <submittedName>
        <fullName evidence="2">RNHCP domain-containing protein</fullName>
    </submittedName>
</protein>
<gene>
    <name evidence="2" type="ORF">FB566_4354</name>
</gene>